<dbReference type="PANTHER" id="PTHR13754:SF18">
    <property type="entry name" value="7,8-DIHYDROPTERIN-6-METHYL-4-(BETA-D-RIBOFURANOSYL)-AMINOBENZENE-5'-PHOSPHATE SYNTHASE"/>
    <property type="match status" value="1"/>
</dbReference>
<dbReference type="STRING" id="572544.Ilyop_1245"/>
<evidence type="ECO:0000313" key="3">
    <source>
        <dbReference type="Proteomes" id="UP000006875"/>
    </source>
</evidence>
<dbReference type="GO" id="GO:0016787">
    <property type="term" value="F:hydrolase activity"/>
    <property type="evidence" value="ECO:0007669"/>
    <property type="project" value="UniProtKB-KW"/>
</dbReference>
<dbReference type="HOGENOM" id="CLU_036012_0_0_0"/>
<dbReference type="GO" id="GO:0016740">
    <property type="term" value="F:transferase activity"/>
    <property type="evidence" value="ECO:0007669"/>
    <property type="project" value="TreeGrafter"/>
</dbReference>
<feature type="domain" description="Metallo-beta-lactamase" evidence="1">
    <location>
        <begin position="20"/>
        <end position="77"/>
    </location>
</feature>
<reference evidence="2 3" key="1">
    <citation type="journal article" date="2010" name="Stand. Genomic Sci.">
        <title>Complete genome sequence of Ilyobacter polytropus type strain (CuHbu1).</title>
        <authorList>
            <person name="Sikorski J."/>
            <person name="Chertkov O."/>
            <person name="Lapidus A."/>
            <person name="Nolan M."/>
            <person name="Lucas S."/>
            <person name="Del Rio T.G."/>
            <person name="Tice H."/>
            <person name="Cheng J.F."/>
            <person name="Tapia R."/>
            <person name="Han C."/>
            <person name="Goodwin L."/>
            <person name="Pitluck S."/>
            <person name="Liolios K."/>
            <person name="Ivanova N."/>
            <person name="Mavromatis K."/>
            <person name="Mikhailova N."/>
            <person name="Pati A."/>
            <person name="Chen A."/>
            <person name="Palaniappan K."/>
            <person name="Land M."/>
            <person name="Hauser L."/>
            <person name="Chang Y.J."/>
            <person name="Jeffries C.D."/>
            <person name="Brambilla E."/>
            <person name="Yasawong M."/>
            <person name="Rohde M."/>
            <person name="Pukall R."/>
            <person name="Spring S."/>
            <person name="Goker M."/>
            <person name="Woyke T."/>
            <person name="Bristow J."/>
            <person name="Eisen J.A."/>
            <person name="Markowitz V."/>
            <person name="Hugenholtz P."/>
            <person name="Kyrpides N.C."/>
            <person name="Klenk H.P."/>
        </authorList>
    </citation>
    <scope>NUCLEOTIDE SEQUENCE [LARGE SCALE GENOMIC DNA]</scope>
    <source>
        <strain evidence="3">ATCC 51220 / DSM 2926 / LMG 16218 / CuHBu1</strain>
    </source>
</reference>
<dbReference type="RefSeq" id="WP_013387693.1">
    <property type="nucleotide sequence ID" value="NC_014632.1"/>
</dbReference>
<proteinExistence type="predicted"/>
<dbReference type="InterPro" id="IPR041712">
    <property type="entry name" value="DHPS-like_MBL-fold"/>
</dbReference>
<keyword evidence="3" id="KW-1185">Reference proteome</keyword>
<dbReference type="Pfam" id="PF00753">
    <property type="entry name" value="Lactamase_B"/>
    <property type="match status" value="1"/>
</dbReference>
<dbReference type="OrthoDB" id="9803916at2"/>
<evidence type="ECO:0000259" key="1">
    <source>
        <dbReference type="Pfam" id="PF00753"/>
    </source>
</evidence>
<dbReference type="Proteomes" id="UP000006875">
    <property type="component" value="Chromosome"/>
</dbReference>
<dbReference type="EMBL" id="CP002281">
    <property type="protein sequence ID" value="ADO83026.1"/>
    <property type="molecule type" value="Genomic_DNA"/>
</dbReference>
<dbReference type="KEGG" id="ipo:Ilyop_1245"/>
<evidence type="ECO:0000313" key="2">
    <source>
        <dbReference type="EMBL" id="ADO83026.1"/>
    </source>
</evidence>
<dbReference type="eggNOG" id="COG1237">
    <property type="taxonomic scope" value="Bacteria"/>
</dbReference>
<dbReference type="PANTHER" id="PTHR13754">
    <property type="entry name" value="METALLO-BETA-LACTAMASE SUPERFAMILY PROTEIN"/>
    <property type="match status" value="1"/>
</dbReference>
<organism evidence="2 3">
    <name type="scientific">Ilyobacter polytropus (strain ATCC 51220 / DSM 2926 / LMG 16218 / CuHBu1)</name>
    <dbReference type="NCBI Taxonomy" id="572544"/>
    <lineage>
        <taxon>Bacteria</taxon>
        <taxon>Fusobacteriati</taxon>
        <taxon>Fusobacteriota</taxon>
        <taxon>Fusobacteriia</taxon>
        <taxon>Fusobacteriales</taxon>
        <taxon>Fusobacteriaceae</taxon>
        <taxon>Ilyobacter</taxon>
    </lineage>
</organism>
<dbReference type="Gene3D" id="3.60.15.10">
    <property type="entry name" value="Ribonuclease Z/Hydroxyacylglutathione hydrolase-like"/>
    <property type="match status" value="1"/>
</dbReference>
<dbReference type="InterPro" id="IPR052926">
    <property type="entry name" value="Metallo-beta-lactamase_dom"/>
</dbReference>
<accession>E3H8P4</accession>
<dbReference type="InterPro" id="IPR036866">
    <property type="entry name" value="RibonucZ/Hydroxyglut_hydro"/>
</dbReference>
<protein>
    <submittedName>
        <fullName evidence="2">Beta-lactamase superfamily hydrolase</fullName>
    </submittedName>
</protein>
<gene>
    <name evidence="2" type="ordered locus">Ilyop_1245</name>
</gene>
<dbReference type="CDD" id="cd07713">
    <property type="entry name" value="DHPS-like_MBL-fold"/>
    <property type="match status" value="1"/>
</dbReference>
<dbReference type="SUPFAM" id="SSF56281">
    <property type="entry name" value="Metallo-hydrolase/oxidoreductase"/>
    <property type="match status" value="1"/>
</dbReference>
<dbReference type="AlphaFoldDB" id="E3H8P4"/>
<sequence length="262" mass="29505">MVIKVLVENNSGDICKGEKGLSLYIEADNKKILLDTGETSLFLENASKLNVTLNDLDFVVLSHGHFDHGDGLRFIKNKKLICHPDSFKKRFRKRDSSYLGLHMDLEKANSKFDLILTKKPYKLSKNITFLGEIPRENNFESKNTPFKFENGQDDFVLDDSALVINSKNGLIIIPGCSHSGVCNIITYAKKVTGINNIYAVIGGLHLMNLDNVTYKAIDFLKKENISIFYPIHCTKKLVSDEISRLLINTEVKRSFSGDTISL</sequence>
<keyword evidence="2" id="KW-0378">Hydrolase</keyword>
<name>E3H8P4_ILYPC</name>
<dbReference type="InterPro" id="IPR001279">
    <property type="entry name" value="Metallo-B-lactamas"/>
</dbReference>